<dbReference type="PANTHER" id="PTHR20854">
    <property type="entry name" value="INOSITOL MONOPHOSPHATASE"/>
    <property type="match status" value="1"/>
</dbReference>
<organism evidence="6 7">
    <name type="scientific">Roseivivax isoporae LMG 25204</name>
    <dbReference type="NCBI Taxonomy" id="1449351"/>
    <lineage>
        <taxon>Bacteria</taxon>
        <taxon>Pseudomonadati</taxon>
        <taxon>Pseudomonadota</taxon>
        <taxon>Alphaproteobacteria</taxon>
        <taxon>Rhodobacterales</taxon>
        <taxon>Roseobacteraceae</taxon>
        <taxon>Roseivivax</taxon>
    </lineage>
</organism>
<dbReference type="GO" id="GO:0046872">
    <property type="term" value="F:metal ion binding"/>
    <property type="evidence" value="ECO:0007669"/>
    <property type="project" value="UniProtKB-KW"/>
</dbReference>
<dbReference type="EMBL" id="JAME01000006">
    <property type="protein sequence ID" value="ETX29920.1"/>
    <property type="molecule type" value="Genomic_DNA"/>
</dbReference>
<dbReference type="Proteomes" id="UP000023430">
    <property type="component" value="Unassembled WGS sequence"/>
</dbReference>
<dbReference type="eggNOG" id="COG0483">
    <property type="taxonomic scope" value="Bacteria"/>
</dbReference>
<evidence type="ECO:0000256" key="4">
    <source>
        <dbReference type="ARBA" id="ARBA00022842"/>
    </source>
</evidence>
<accession>X7FAV0</accession>
<reference evidence="6 7" key="1">
    <citation type="submission" date="2014-01" db="EMBL/GenBank/DDBJ databases">
        <title>Roseivivax isoporae LMG 25204 Genome Sequencing.</title>
        <authorList>
            <person name="Lai Q."/>
            <person name="Li G."/>
            <person name="Shao Z."/>
        </authorList>
    </citation>
    <scope>NUCLEOTIDE SEQUENCE [LARGE SCALE GENOMIC DNA]</scope>
    <source>
        <strain evidence="6 7">LMG 25204</strain>
    </source>
</reference>
<keyword evidence="3" id="KW-0378">Hydrolase</keyword>
<dbReference type="CDD" id="cd01637">
    <property type="entry name" value="IMPase_like"/>
    <property type="match status" value="1"/>
</dbReference>
<name>X7FAV0_9RHOB</name>
<dbReference type="GO" id="GO:0008934">
    <property type="term" value="F:inositol monophosphate 1-phosphatase activity"/>
    <property type="evidence" value="ECO:0007669"/>
    <property type="project" value="TreeGrafter"/>
</dbReference>
<dbReference type="Pfam" id="PF00459">
    <property type="entry name" value="Inositol_P"/>
    <property type="match status" value="1"/>
</dbReference>
<comment type="cofactor">
    <cofactor evidence="5">
        <name>Mg(2+)</name>
        <dbReference type="ChEBI" id="CHEBI:18420"/>
    </cofactor>
</comment>
<evidence type="ECO:0000313" key="7">
    <source>
        <dbReference type="Proteomes" id="UP000023430"/>
    </source>
</evidence>
<dbReference type="STRING" id="1449351.RISW2_19925"/>
<keyword evidence="4 5" id="KW-0460">Magnesium</keyword>
<comment type="similarity">
    <text evidence="1">Belongs to the inositol monophosphatase superfamily.</text>
</comment>
<evidence type="ECO:0000313" key="6">
    <source>
        <dbReference type="EMBL" id="ETX29920.1"/>
    </source>
</evidence>
<protein>
    <submittedName>
        <fullName evidence="6">Inositol monophosphatase</fullName>
    </submittedName>
</protein>
<keyword evidence="7" id="KW-1185">Reference proteome</keyword>
<evidence type="ECO:0000256" key="1">
    <source>
        <dbReference type="ARBA" id="ARBA00009759"/>
    </source>
</evidence>
<sequence>MPAPLSSRMTRAQKVQVLNLVRRAARAEILPRFRSLSAADIAQKTGPQDLVTEADRAAERMITRGLQALWPDALIVGEEEASSRPELVSRIGDAETGFTIDPVDGTWNFANGLPLFGVMVAMTRYGVPVFGLIYDPVIDDCIWAEAGGAAEFVKGQRRPKPLSVSAGGQIADLSGFAGLYLLPQDKQERFAATLPRLSRAVSMRCAAHEFRTMAQGGVDFVLAAKVTPWDHTPGALIIERAGGHVAMLDGTDYRAGRTDGYLLAAADRPTWNRLRDLWSFLLES</sequence>
<dbReference type="GO" id="GO:0006020">
    <property type="term" value="P:inositol metabolic process"/>
    <property type="evidence" value="ECO:0007669"/>
    <property type="project" value="TreeGrafter"/>
</dbReference>
<dbReference type="InterPro" id="IPR020583">
    <property type="entry name" value="Inositol_monoP_metal-BS"/>
</dbReference>
<evidence type="ECO:0000256" key="2">
    <source>
        <dbReference type="ARBA" id="ARBA00022723"/>
    </source>
</evidence>
<dbReference type="PRINTS" id="PR00377">
    <property type="entry name" value="IMPHPHTASES"/>
</dbReference>
<feature type="binding site" evidence="5">
    <location>
        <position position="101"/>
    </location>
    <ligand>
        <name>Mg(2+)</name>
        <dbReference type="ChEBI" id="CHEBI:18420"/>
        <label>1</label>
        <note>catalytic</note>
    </ligand>
</feature>
<gene>
    <name evidence="6" type="ORF">RISW2_19925</name>
</gene>
<feature type="binding site" evidence="5">
    <location>
        <position position="104"/>
    </location>
    <ligand>
        <name>Mg(2+)</name>
        <dbReference type="ChEBI" id="CHEBI:18420"/>
        <label>1</label>
        <note>catalytic</note>
    </ligand>
</feature>
<dbReference type="PANTHER" id="PTHR20854:SF4">
    <property type="entry name" value="INOSITOL-1-MONOPHOSPHATASE-RELATED"/>
    <property type="match status" value="1"/>
</dbReference>
<evidence type="ECO:0000256" key="3">
    <source>
        <dbReference type="ARBA" id="ARBA00022801"/>
    </source>
</evidence>
<proteinExistence type="inferred from homology"/>
<feature type="binding site" evidence="5">
    <location>
        <position position="230"/>
    </location>
    <ligand>
        <name>Mg(2+)</name>
        <dbReference type="ChEBI" id="CHEBI:18420"/>
        <label>1</label>
        <note>catalytic</note>
    </ligand>
</feature>
<feature type="binding site" evidence="5">
    <location>
        <position position="78"/>
    </location>
    <ligand>
        <name>Mg(2+)</name>
        <dbReference type="ChEBI" id="CHEBI:18420"/>
        <label>1</label>
        <note>catalytic</note>
    </ligand>
</feature>
<evidence type="ECO:0000256" key="5">
    <source>
        <dbReference type="PIRSR" id="PIRSR600760-2"/>
    </source>
</evidence>
<dbReference type="SUPFAM" id="SSF56655">
    <property type="entry name" value="Carbohydrate phosphatase"/>
    <property type="match status" value="1"/>
</dbReference>
<dbReference type="Gene3D" id="3.30.540.10">
    <property type="entry name" value="Fructose-1,6-Bisphosphatase, subunit A, domain 1"/>
    <property type="match status" value="1"/>
</dbReference>
<comment type="caution">
    <text evidence="6">The sequence shown here is derived from an EMBL/GenBank/DDBJ whole genome shotgun (WGS) entry which is preliminary data.</text>
</comment>
<keyword evidence="2 5" id="KW-0479">Metal-binding</keyword>
<dbReference type="PROSITE" id="PS00629">
    <property type="entry name" value="IMP_1"/>
    <property type="match status" value="1"/>
</dbReference>
<dbReference type="GO" id="GO:0007165">
    <property type="term" value="P:signal transduction"/>
    <property type="evidence" value="ECO:0007669"/>
    <property type="project" value="TreeGrafter"/>
</dbReference>
<dbReference type="AlphaFoldDB" id="X7FAV0"/>
<dbReference type="Gene3D" id="3.40.190.80">
    <property type="match status" value="1"/>
</dbReference>
<dbReference type="InterPro" id="IPR000760">
    <property type="entry name" value="Inositol_monophosphatase-like"/>
</dbReference>